<evidence type="ECO:0000313" key="1">
    <source>
        <dbReference type="EMBL" id="KAJ7963379.1"/>
    </source>
</evidence>
<sequence>MSYPRKELLRLSKRGNGLGCESKAEKVVFLQSLDMTYFTTAEKLSLLQRTFHFSSIIVHARCPDCEKAMCVATNLSCIHKNLLDFSIGKKEDIREGGQSSRLPLEQLKRQQIQRRKLDV</sequence>
<evidence type="ECO:0000313" key="2">
    <source>
        <dbReference type="Proteomes" id="UP001163823"/>
    </source>
</evidence>
<accession>A0AAD7LS82</accession>
<name>A0AAD7LS82_QUISA</name>
<dbReference type="KEGG" id="qsa:O6P43_018490"/>
<organism evidence="1 2">
    <name type="scientific">Quillaja saponaria</name>
    <name type="common">Soap bark tree</name>
    <dbReference type="NCBI Taxonomy" id="32244"/>
    <lineage>
        <taxon>Eukaryota</taxon>
        <taxon>Viridiplantae</taxon>
        <taxon>Streptophyta</taxon>
        <taxon>Embryophyta</taxon>
        <taxon>Tracheophyta</taxon>
        <taxon>Spermatophyta</taxon>
        <taxon>Magnoliopsida</taxon>
        <taxon>eudicotyledons</taxon>
        <taxon>Gunneridae</taxon>
        <taxon>Pentapetalae</taxon>
        <taxon>rosids</taxon>
        <taxon>fabids</taxon>
        <taxon>Fabales</taxon>
        <taxon>Quillajaceae</taxon>
        <taxon>Quillaja</taxon>
    </lineage>
</organism>
<dbReference type="AlphaFoldDB" id="A0AAD7LS82"/>
<gene>
    <name evidence="1" type="ORF">O6P43_018490</name>
</gene>
<reference evidence="1" key="1">
    <citation type="journal article" date="2023" name="Science">
        <title>Elucidation of the pathway for biosynthesis of saponin adjuvants from the soapbark tree.</title>
        <authorList>
            <person name="Reed J."/>
            <person name="Orme A."/>
            <person name="El-Demerdash A."/>
            <person name="Owen C."/>
            <person name="Martin L.B.B."/>
            <person name="Misra R.C."/>
            <person name="Kikuchi S."/>
            <person name="Rejzek M."/>
            <person name="Martin A.C."/>
            <person name="Harkess A."/>
            <person name="Leebens-Mack J."/>
            <person name="Louveau T."/>
            <person name="Stephenson M.J."/>
            <person name="Osbourn A."/>
        </authorList>
    </citation>
    <scope>NUCLEOTIDE SEQUENCE</scope>
    <source>
        <strain evidence="1">S10</strain>
    </source>
</reference>
<keyword evidence="2" id="KW-1185">Reference proteome</keyword>
<dbReference type="EMBL" id="JARAOO010000007">
    <property type="protein sequence ID" value="KAJ7963379.1"/>
    <property type="molecule type" value="Genomic_DNA"/>
</dbReference>
<dbReference type="Proteomes" id="UP001163823">
    <property type="component" value="Chromosome 7"/>
</dbReference>
<comment type="caution">
    <text evidence="1">The sequence shown here is derived from an EMBL/GenBank/DDBJ whole genome shotgun (WGS) entry which is preliminary data.</text>
</comment>
<protein>
    <submittedName>
        <fullName evidence="1">Uncharacterized protein</fullName>
    </submittedName>
</protein>
<proteinExistence type="predicted"/>